<sequence>MMVDLGEYAGAVLLAYGVSLAMLAALVGWSVVRNRRVKAELARMEGRDG</sequence>
<dbReference type="NCBIfam" id="TIGR03141">
    <property type="entry name" value="cytochro_ccmD"/>
    <property type="match status" value="1"/>
</dbReference>
<comment type="function">
    <text evidence="1 12">Required for the export of heme to the periplasm for the biogenesis of c-type cytochromes.</text>
</comment>
<proteinExistence type="inferred from homology"/>
<keyword evidence="10 12" id="KW-1133">Transmembrane helix</keyword>
<dbReference type="EMBL" id="CP046620">
    <property type="protein sequence ID" value="QHQ35309.1"/>
    <property type="molecule type" value="Genomic_DNA"/>
</dbReference>
<feature type="transmembrane region" description="Helical" evidence="12">
    <location>
        <begin position="12"/>
        <end position="32"/>
    </location>
</feature>
<keyword evidence="6 12" id="KW-1003">Cell membrane</keyword>
<evidence type="ECO:0000256" key="3">
    <source>
        <dbReference type="ARBA" id="ARBA00008741"/>
    </source>
</evidence>
<keyword evidence="8 12" id="KW-0812">Transmembrane</keyword>
<evidence type="ECO:0000256" key="10">
    <source>
        <dbReference type="ARBA" id="ARBA00022989"/>
    </source>
</evidence>
<evidence type="ECO:0000256" key="8">
    <source>
        <dbReference type="ARBA" id="ARBA00022692"/>
    </source>
</evidence>
<evidence type="ECO:0000256" key="12">
    <source>
        <dbReference type="RuleBase" id="RU363101"/>
    </source>
</evidence>
<keyword evidence="14" id="KW-1185">Reference proteome</keyword>
<dbReference type="Proteomes" id="UP000464495">
    <property type="component" value="Chromosome"/>
</dbReference>
<dbReference type="AlphaFoldDB" id="A0A6P1T1Z2"/>
<evidence type="ECO:0000256" key="4">
    <source>
        <dbReference type="ARBA" id="ARBA00016461"/>
    </source>
</evidence>
<dbReference type="InterPro" id="IPR007078">
    <property type="entry name" value="Haem_export_protD_CcmD"/>
</dbReference>
<keyword evidence="9 12" id="KW-0201">Cytochrome c-type biogenesis</keyword>
<gene>
    <name evidence="13" type="primary">ccmD</name>
    <name evidence="13" type="ORF">GO499_08910</name>
</gene>
<keyword evidence="5 12" id="KW-0813">Transport</keyword>
<organism evidence="13 14">
    <name type="scientific">Algicella marina</name>
    <dbReference type="NCBI Taxonomy" id="2683284"/>
    <lineage>
        <taxon>Bacteria</taxon>
        <taxon>Pseudomonadati</taxon>
        <taxon>Pseudomonadota</taxon>
        <taxon>Alphaproteobacteria</taxon>
        <taxon>Rhodobacterales</taxon>
        <taxon>Paracoccaceae</taxon>
        <taxon>Algicella</taxon>
    </lineage>
</organism>
<keyword evidence="11 12" id="KW-0472">Membrane</keyword>
<dbReference type="KEGG" id="amaq:GO499_08910"/>
<protein>
    <recommendedName>
        <fullName evidence="4 12">Heme exporter protein D</fullName>
    </recommendedName>
</protein>
<evidence type="ECO:0000313" key="14">
    <source>
        <dbReference type="Proteomes" id="UP000464495"/>
    </source>
</evidence>
<evidence type="ECO:0000256" key="9">
    <source>
        <dbReference type="ARBA" id="ARBA00022748"/>
    </source>
</evidence>
<dbReference type="GO" id="GO:0005886">
    <property type="term" value="C:plasma membrane"/>
    <property type="evidence" value="ECO:0007669"/>
    <property type="project" value="UniProtKB-SubCell"/>
</dbReference>
<dbReference type="GO" id="GO:0015886">
    <property type="term" value="P:heme transport"/>
    <property type="evidence" value="ECO:0007669"/>
    <property type="project" value="InterPro"/>
</dbReference>
<dbReference type="Pfam" id="PF04995">
    <property type="entry name" value="CcmD"/>
    <property type="match status" value="1"/>
</dbReference>
<evidence type="ECO:0000256" key="1">
    <source>
        <dbReference type="ARBA" id="ARBA00002442"/>
    </source>
</evidence>
<evidence type="ECO:0000256" key="7">
    <source>
        <dbReference type="ARBA" id="ARBA00022519"/>
    </source>
</evidence>
<accession>A0A6P1T1Z2</accession>
<comment type="subcellular location">
    <subcellularLocation>
        <location evidence="2 12">Cell inner membrane</location>
        <topology evidence="2 12">Single-pass membrane protein</topology>
    </subcellularLocation>
</comment>
<evidence type="ECO:0000256" key="2">
    <source>
        <dbReference type="ARBA" id="ARBA00004377"/>
    </source>
</evidence>
<evidence type="ECO:0000313" key="13">
    <source>
        <dbReference type="EMBL" id="QHQ35309.1"/>
    </source>
</evidence>
<evidence type="ECO:0000256" key="6">
    <source>
        <dbReference type="ARBA" id="ARBA00022475"/>
    </source>
</evidence>
<name>A0A6P1T1Z2_9RHOB</name>
<evidence type="ECO:0000256" key="5">
    <source>
        <dbReference type="ARBA" id="ARBA00022448"/>
    </source>
</evidence>
<reference evidence="13 14" key="1">
    <citation type="submission" date="2019-12" db="EMBL/GenBank/DDBJ databases">
        <title>Complete genome sequence of Algicella marina strain 9Alg 56(T) isolated from the red alga Tichocarpus crinitus.</title>
        <authorList>
            <person name="Kim S.-G."/>
            <person name="Nedashkovskaya O.I."/>
        </authorList>
    </citation>
    <scope>NUCLEOTIDE SEQUENCE [LARGE SCALE GENOMIC DNA]</scope>
    <source>
        <strain evidence="13 14">9Alg 56</strain>
    </source>
</reference>
<keyword evidence="7 12" id="KW-0997">Cell inner membrane</keyword>
<evidence type="ECO:0000256" key="11">
    <source>
        <dbReference type="ARBA" id="ARBA00023136"/>
    </source>
</evidence>
<comment type="similarity">
    <text evidence="3 12">Belongs to the CcmD/CycX/HelD family.</text>
</comment>
<dbReference type="GO" id="GO:0017004">
    <property type="term" value="P:cytochrome complex assembly"/>
    <property type="evidence" value="ECO:0007669"/>
    <property type="project" value="UniProtKB-KW"/>
</dbReference>